<dbReference type="Pfam" id="PF08281">
    <property type="entry name" value="Sigma70_r4_2"/>
    <property type="match status" value="1"/>
</dbReference>
<gene>
    <name evidence="8" type="ORF">GCM10023321_58750</name>
</gene>
<dbReference type="SUPFAM" id="SSF88659">
    <property type="entry name" value="Sigma3 and sigma4 domains of RNA polymerase sigma factors"/>
    <property type="match status" value="1"/>
</dbReference>
<dbReference type="Gene3D" id="1.10.10.10">
    <property type="entry name" value="Winged helix-like DNA-binding domain superfamily/Winged helix DNA-binding domain"/>
    <property type="match status" value="1"/>
</dbReference>
<evidence type="ECO:0000256" key="1">
    <source>
        <dbReference type="ARBA" id="ARBA00010641"/>
    </source>
</evidence>
<protein>
    <submittedName>
        <fullName evidence="8">Sigma-70 family RNA polymerase sigma factor</fullName>
    </submittedName>
</protein>
<evidence type="ECO:0000313" key="9">
    <source>
        <dbReference type="Proteomes" id="UP001428817"/>
    </source>
</evidence>
<proteinExistence type="inferred from homology"/>
<dbReference type="Pfam" id="PF04542">
    <property type="entry name" value="Sigma70_r2"/>
    <property type="match status" value="1"/>
</dbReference>
<dbReference type="InterPro" id="IPR013325">
    <property type="entry name" value="RNA_pol_sigma_r2"/>
</dbReference>
<evidence type="ECO:0000256" key="5">
    <source>
        <dbReference type="SAM" id="MobiDB-lite"/>
    </source>
</evidence>
<dbReference type="InterPro" id="IPR014284">
    <property type="entry name" value="RNA_pol_sigma-70_dom"/>
</dbReference>
<dbReference type="InterPro" id="IPR013249">
    <property type="entry name" value="RNA_pol_sigma70_r4_t2"/>
</dbReference>
<reference evidence="9" key="1">
    <citation type="journal article" date="2019" name="Int. J. Syst. Evol. Microbiol.">
        <title>The Global Catalogue of Microorganisms (GCM) 10K type strain sequencing project: providing services to taxonomists for standard genome sequencing and annotation.</title>
        <authorList>
            <consortium name="The Broad Institute Genomics Platform"/>
            <consortium name="The Broad Institute Genome Sequencing Center for Infectious Disease"/>
            <person name="Wu L."/>
            <person name="Ma J."/>
        </authorList>
    </citation>
    <scope>NUCLEOTIDE SEQUENCE [LARGE SCALE GENOMIC DNA]</scope>
    <source>
        <strain evidence="9">JCM 18303</strain>
    </source>
</reference>
<comment type="similarity">
    <text evidence="1">Belongs to the sigma-70 factor family. ECF subfamily.</text>
</comment>
<evidence type="ECO:0000256" key="4">
    <source>
        <dbReference type="ARBA" id="ARBA00023163"/>
    </source>
</evidence>
<accession>A0ABP9QTI6</accession>
<dbReference type="NCBIfam" id="TIGR02937">
    <property type="entry name" value="sigma70-ECF"/>
    <property type="match status" value="1"/>
</dbReference>
<organism evidence="8 9">
    <name type="scientific">Pseudonocardia eucalypti</name>
    <dbReference type="NCBI Taxonomy" id="648755"/>
    <lineage>
        <taxon>Bacteria</taxon>
        <taxon>Bacillati</taxon>
        <taxon>Actinomycetota</taxon>
        <taxon>Actinomycetes</taxon>
        <taxon>Pseudonocardiales</taxon>
        <taxon>Pseudonocardiaceae</taxon>
        <taxon>Pseudonocardia</taxon>
    </lineage>
</organism>
<feature type="domain" description="RNA polymerase sigma factor 70 region 4 type 2" evidence="7">
    <location>
        <begin position="161"/>
        <end position="211"/>
    </location>
</feature>
<dbReference type="EMBL" id="BAABJP010000036">
    <property type="protein sequence ID" value="GAA5166894.1"/>
    <property type="molecule type" value="Genomic_DNA"/>
</dbReference>
<evidence type="ECO:0000259" key="7">
    <source>
        <dbReference type="Pfam" id="PF08281"/>
    </source>
</evidence>
<evidence type="ECO:0000259" key="6">
    <source>
        <dbReference type="Pfam" id="PF04542"/>
    </source>
</evidence>
<dbReference type="InterPro" id="IPR007627">
    <property type="entry name" value="RNA_pol_sigma70_r2"/>
</dbReference>
<keyword evidence="9" id="KW-1185">Reference proteome</keyword>
<dbReference type="InterPro" id="IPR013324">
    <property type="entry name" value="RNA_pol_sigma_r3/r4-like"/>
</dbReference>
<dbReference type="SUPFAM" id="SSF88946">
    <property type="entry name" value="Sigma2 domain of RNA polymerase sigma factors"/>
    <property type="match status" value="1"/>
</dbReference>
<dbReference type="InterPro" id="IPR039425">
    <property type="entry name" value="RNA_pol_sigma-70-like"/>
</dbReference>
<keyword evidence="4" id="KW-0804">Transcription</keyword>
<evidence type="ECO:0000256" key="2">
    <source>
        <dbReference type="ARBA" id="ARBA00023015"/>
    </source>
</evidence>
<feature type="region of interest" description="Disordered" evidence="5">
    <location>
        <begin position="1"/>
        <end position="38"/>
    </location>
</feature>
<comment type="caution">
    <text evidence="8">The sequence shown here is derived from an EMBL/GenBank/DDBJ whole genome shotgun (WGS) entry which is preliminary data.</text>
</comment>
<dbReference type="PANTHER" id="PTHR43133:SF62">
    <property type="entry name" value="RNA POLYMERASE SIGMA FACTOR SIGZ"/>
    <property type="match status" value="1"/>
</dbReference>
<dbReference type="Proteomes" id="UP001428817">
    <property type="component" value="Unassembled WGS sequence"/>
</dbReference>
<sequence>MPNSYLSEDEPVADVANVSASGRPGRRAGDDAELLAGPPDEGLVERVADGEAEALGLLYDRYASAAFGLARRICADEERAREVVREVFVRLWQDPQRFDARRGKFSSWLLTRVQHRAVDAVRELSTGQRRELSTRYEREEWPVPAAPDPERLAFGVVRAGQVHDALAQLPGEQRRALALAYLGGYTLPEIAALTRASLAEVQESLFGGMRQLRRLLVPLQWDELERGETAEP</sequence>
<evidence type="ECO:0000256" key="3">
    <source>
        <dbReference type="ARBA" id="ARBA00023082"/>
    </source>
</evidence>
<keyword evidence="3" id="KW-0731">Sigma factor</keyword>
<name>A0ABP9QTI6_9PSEU</name>
<feature type="domain" description="RNA polymerase sigma-70 region 2" evidence="6">
    <location>
        <begin position="58"/>
        <end position="123"/>
    </location>
</feature>
<evidence type="ECO:0000313" key="8">
    <source>
        <dbReference type="EMBL" id="GAA5166894.1"/>
    </source>
</evidence>
<keyword evidence="2" id="KW-0805">Transcription regulation</keyword>
<dbReference type="InterPro" id="IPR036388">
    <property type="entry name" value="WH-like_DNA-bd_sf"/>
</dbReference>
<dbReference type="Gene3D" id="1.10.1740.10">
    <property type="match status" value="1"/>
</dbReference>
<dbReference type="PANTHER" id="PTHR43133">
    <property type="entry name" value="RNA POLYMERASE ECF-TYPE SIGMA FACTO"/>
    <property type="match status" value="1"/>
</dbReference>